<dbReference type="InterPro" id="IPR014001">
    <property type="entry name" value="Helicase_ATP-bd"/>
</dbReference>
<dbReference type="FunFam" id="1.20.120.1080:FF:000007">
    <property type="entry name" value="Probable ATP-dependent RNA helicase DHX35"/>
    <property type="match status" value="1"/>
</dbReference>
<dbReference type="AlphaFoldDB" id="A0A485MBL8"/>
<dbReference type="PROSITE" id="PS51192">
    <property type="entry name" value="HELICASE_ATP_BIND_1"/>
    <property type="match status" value="1"/>
</dbReference>
<dbReference type="Proteomes" id="UP000386466">
    <property type="component" value="Unassembled WGS sequence"/>
</dbReference>
<dbReference type="Pfam" id="PF21010">
    <property type="entry name" value="HA2_C"/>
    <property type="match status" value="1"/>
</dbReference>
<dbReference type="FunFam" id="3.40.50.300:FF:000578">
    <property type="entry name" value="probable ATP-dependent RNA helicase DHX35"/>
    <property type="match status" value="1"/>
</dbReference>
<feature type="domain" description="Helicase ATP-binding" evidence="10">
    <location>
        <begin position="64"/>
        <end position="229"/>
    </location>
</feature>
<dbReference type="GO" id="GO:0071013">
    <property type="term" value="C:catalytic step 2 spliceosome"/>
    <property type="evidence" value="ECO:0007669"/>
    <property type="project" value="TreeGrafter"/>
</dbReference>
<gene>
    <name evidence="12" type="ORF">LYPA_23C013794</name>
</gene>
<dbReference type="InterPro" id="IPR011709">
    <property type="entry name" value="DEAD-box_helicase_OB_fold"/>
</dbReference>
<evidence type="ECO:0000256" key="4">
    <source>
        <dbReference type="ARBA" id="ARBA00022801"/>
    </source>
</evidence>
<dbReference type="SMART" id="SM00487">
    <property type="entry name" value="DEXDc"/>
    <property type="match status" value="1"/>
</dbReference>
<dbReference type="Gene3D" id="1.20.120.1080">
    <property type="match status" value="1"/>
</dbReference>
<dbReference type="InterPro" id="IPR027417">
    <property type="entry name" value="P-loop_NTPase"/>
</dbReference>
<dbReference type="InterPro" id="IPR007502">
    <property type="entry name" value="Helicase-assoc_dom"/>
</dbReference>
<dbReference type="EC" id="3.6.4.13" evidence="2"/>
<evidence type="ECO:0000256" key="9">
    <source>
        <dbReference type="SAM" id="MobiDB-lite"/>
    </source>
</evidence>
<dbReference type="SMART" id="SM00847">
    <property type="entry name" value="HA2"/>
    <property type="match status" value="1"/>
</dbReference>
<evidence type="ECO:0000256" key="3">
    <source>
        <dbReference type="ARBA" id="ARBA00022741"/>
    </source>
</evidence>
<dbReference type="SUPFAM" id="SSF52540">
    <property type="entry name" value="P-loop containing nucleoside triphosphate hydrolases"/>
    <property type="match status" value="1"/>
</dbReference>
<keyword evidence="5 12" id="KW-0347">Helicase</keyword>
<name>A0A485MBL8_LYNPA</name>
<sequence length="662" mass="74239">MSQPCDPHSVKVRGTEGPGVSISEERQSLAENSATTVVYNPYAALSIEQQRQKLPVFKLRNHILYLVENYQTVVIVGETGCGKSTQIPQYLAEAGWTAEGRVVGVTQPRRVAAVTVAGRVAEERGALLGHEVGYCIRFDDCTDPLATRIKFLTDGMLVREMMVDPLLTKYSAIMLDEAHERTLYTDIAIGLLKKIQRKRGDLRLIVASATLDAEKFRDFFNQNETSDPTRDTCVILTVEGRTFPVDIFYLQSPVPDYIKSTVETVMKIHQTEGDGDILAFLTGQVIVATNVAETSITISGIVYVIDCGFVKLRAYNPRTAIECLVVVPVSQASANQRAGRGGRSRSGKCYRLYTGLDKDCRLTEPLGMRIAEFPLNPMFAKMLLESGNFGCSQEILSIAAMMQIQNIFVVPSNQKSQAMRVHRKFAVEEGDHLTMLNVYEAFIKHNKNSQWCQEHFLNYKGLVRAATVREQLKKLLVKFQVPKKSSEGDPDPVLRCLVSGFFANAARFHSTGAYRTIRDDHELHIHPASVLYAEKPPRWVIYNEVIQTSKYYMRDVTAIESAWLLELAPHFYQQGTKLYHTLDHVHKEWHKYSLVKIALQRTQTAPVPQSEKGQGPGPVSRAQPQGPRCPLLHTVAPQPWVVSRPRLTWNLPLSCSGPQPVR</sequence>
<organism evidence="12 13">
    <name type="scientific">Lynx pardinus</name>
    <name type="common">Iberian lynx</name>
    <name type="synonym">Felis pardina</name>
    <dbReference type="NCBI Taxonomy" id="191816"/>
    <lineage>
        <taxon>Eukaryota</taxon>
        <taxon>Metazoa</taxon>
        <taxon>Chordata</taxon>
        <taxon>Craniata</taxon>
        <taxon>Vertebrata</taxon>
        <taxon>Euteleostomi</taxon>
        <taxon>Mammalia</taxon>
        <taxon>Eutheria</taxon>
        <taxon>Laurasiatheria</taxon>
        <taxon>Carnivora</taxon>
        <taxon>Feliformia</taxon>
        <taxon>Felidae</taxon>
        <taxon>Felinae</taxon>
        <taxon>Lynx</taxon>
    </lineage>
</organism>
<dbReference type="GO" id="GO:0016787">
    <property type="term" value="F:hydrolase activity"/>
    <property type="evidence" value="ECO:0007669"/>
    <property type="project" value="UniProtKB-KW"/>
</dbReference>
<evidence type="ECO:0000256" key="5">
    <source>
        <dbReference type="ARBA" id="ARBA00022806"/>
    </source>
</evidence>
<dbReference type="CDD" id="cd18791">
    <property type="entry name" value="SF2_C_RHA"/>
    <property type="match status" value="1"/>
</dbReference>
<evidence type="ECO:0000256" key="6">
    <source>
        <dbReference type="ARBA" id="ARBA00022840"/>
    </source>
</evidence>
<comment type="similarity">
    <text evidence="1">Belongs to the DEAD box helicase family. DEAH subfamily.</text>
</comment>
<dbReference type="GO" id="GO:0003723">
    <property type="term" value="F:RNA binding"/>
    <property type="evidence" value="ECO:0007669"/>
    <property type="project" value="TreeGrafter"/>
</dbReference>
<evidence type="ECO:0000313" key="13">
    <source>
        <dbReference type="Proteomes" id="UP000386466"/>
    </source>
</evidence>
<dbReference type="SMART" id="SM00490">
    <property type="entry name" value="HELICc"/>
    <property type="match status" value="1"/>
</dbReference>
<comment type="function">
    <text evidence="8">May be involved in pre-mRNA splicing.</text>
</comment>
<dbReference type="PROSITE" id="PS00690">
    <property type="entry name" value="DEAH_ATP_HELICASE"/>
    <property type="match status" value="1"/>
</dbReference>
<comment type="catalytic activity">
    <reaction evidence="7">
        <text>ATP + H2O = ADP + phosphate + H(+)</text>
        <dbReference type="Rhea" id="RHEA:13065"/>
        <dbReference type="ChEBI" id="CHEBI:15377"/>
        <dbReference type="ChEBI" id="CHEBI:15378"/>
        <dbReference type="ChEBI" id="CHEBI:30616"/>
        <dbReference type="ChEBI" id="CHEBI:43474"/>
        <dbReference type="ChEBI" id="CHEBI:456216"/>
        <dbReference type="EC" id="3.6.4.13"/>
    </reaction>
</comment>
<evidence type="ECO:0000256" key="1">
    <source>
        <dbReference type="ARBA" id="ARBA00008792"/>
    </source>
</evidence>
<proteinExistence type="inferred from homology"/>
<keyword evidence="13" id="KW-1185">Reference proteome</keyword>
<feature type="domain" description="Helicase C-terminal" evidence="11">
    <location>
        <begin position="194"/>
        <end position="381"/>
    </location>
</feature>
<keyword evidence="3" id="KW-0547">Nucleotide-binding</keyword>
<evidence type="ECO:0000259" key="10">
    <source>
        <dbReference type="PROSITE" id="PS51192"/>
    </source>
</evidence>
<dbReference type="EMBL" id="CAAGRJ010000001">
    <property type="protein sequence ID" value="VFV16936.1"/>
    <property type="molecule type" value="Genomic_DNA"/>
</dbReference>
<dbReference type="CDD" id="cd17980">
    <property type="entry name" value="DEXHc_DHX35"/>
    <property type="match status" value="1"/>
</dbReference>
<feature type="region of interest" description="Disordered" evidence="9">
    <location>
        <begin position="603"/>
        <end position="628"/>
    </location>
</feature>
<dbReference type="GO" id="GO:0005524">
    <property type="term" value="F:ATP binding"/>
    <property type="evidence" value="ECO:0007669"/>
    <property type="project" value="UniProtKB-KW"/>
</dbReference>
<dbReference type="InterPro" id="IPR001650">
    <property type="entry name" value="Helicase_C-like"/>
</dbReference>
<dbReference type="PANTHER" id="PTHR18934:SF136">
    <property type="entry name" value="ATP-DEPENDENT RNA HELICASE DHX35-RELATED"/>
    <property type="match status" value="1"/>
</dbReference>
<evidence type="ECO:0000256" key="7">
    <source>
        <dbReference type="ARBA" id="ARBA00047984"/>
    </source>
</evidence>
<dbReference type="GO" id="GO:0003724">
    <property type="term" value="F:RNA helicase activity"/>
    <property type="evidence" value="ECO:0007669"/>
    <property type="project" value="UniProtKB-EC"/>
</dbReference>
<dbReference type="Pfam" id="PF07717">
    <property type="entry name" value="OB_NTP_bind"/>
    <property type="match status" value="1"/>
</dbReference>
<dbReference type="PANTHER" id="PTHR18934">
    <property type="entry name" value="ATP-DEPENDENT RNA HELICASE"/>
    <property type="match status" value="1"/>
</dbReference>
<evidence type="ECO:0000259" key="11">
    <source>
        <dbReference type="PROSITE" id="PS51194"/>
    </source>
</evidence>
<keyword evidence="6" id="KW-0067">ATP-binding</keyword>
<protein>
    <recommendedName>
        <fullName evidence="2">RNA helicase</fullName>
        <ecNumber evidence="2">3.6.4.13</ecNumber>
    </recommendedName>
</protein>
<dbReference type="InterPro" id="IPR002464">
    <property type="entry name" value="DNA/RNA_helicase_DEAH_CS"/>
</dbReference>
<dbReference type="PROSITE" id="PS51194">
    <property type="entry name" value="HELICASE_CTER"/>
    <property type="match status" value="1"/>
</dbReference>
<evidence type="ECO:0000313" key="12">
    <source>
        <dbReference type="EMBL" id="VFV16936.1"/>
    </source>
</evidence>
<keyword evidence="4" id="KW-0378">Hydrolase</keyword>
<evidence type="ECO:0000256" key="2">
    <source>
        <dbReference type="ARBA" id="ARBA00012552"/>
    </source>
</evidence>
<dbReference type="Pfam" id="PF00271">
    <property type="entry name" value="Helicase_C"/>
    <property type="match status" value="1"/>
</dbReference>
<accession>A0A485MBL8</accession>
<reference evidence="12 13" key="1">
    <citation type="submission" date="2019-01" db="EMBL/GenBank/DDBJ databases">
        <authorList>
            <person name="Alioto T."/>
            <person name="Alioto T."/>
        </authorList>
    </citation>
    <scope>NUCLEOTIDE SEQUENCE [LARGE SCALE GENOMIC DNA]</scope>
</reference>
<dbReference type="Gene3D" id="3.40.50.300">
    <property type="entry name" value="P-loop containing nucleotide triphosphate hydrolases"/>
    <property type="match status" value="3"/>
</dbReference>
<evidence type="ECO:0000256" key="8">
    <source>
        <dbReference type="ARBA" id="ARBA00058987"/>
    </source>
</evidence>